<evidence type="ECO:0000313" key="2">
    <source>
        <dbReference type="EMBL" id="KJA16789.1"/>
    </source>
</evidence>
<feature type="domain" description="DUF6830" evidence="1">
    <location>
        <begin position="713"/>
        <end position="852"/>
    </location>
</feature>
<dbReference type="InterPro" id="IPR049233">
    <property type="entry name" value="DUF6830"/>
</dbReference>
<keyword evidence="3" id="KW-1185">Reference proteome</keyword>
<sequence>MPKICGRCGKYFKNQTCVRKHQSQPKSYCQTLYEETLRVNQALAKDSRCSEHLDLQHIKDYIPTKFDPTNKGTGFHMEKYPFASQICGQGETFLDLFKKDAFRENREVFPYYPFASKEEWELAYFLLHSDLSMNAQNRLLQTKLVQNLNLSFKTAKDLRNRAEILPSGPRWKFTKITLHHATQTKIELYYRDPVQCLEALMRSPLLKDAIHFTPFRLYRTAEKLMRIYTEWLSGEAAWSMQSKLPLGATLLGIILSSDKTNVTTMTGGKTAHPLLLSLANIDMDVRIKASNHLFQLIALIPIPTFINVPQKLKGLLENRLFHQCLDIVTAPLKKAAEVGILMTDPLGWQRFCFTPIAAYIVDTPESGVIAGVAGKTSSVTMASYKNFGDDFQHEPRTASTTLSQLMAIEDIVPDPWGDLSTYVKEAKKFRLNGVHRPFWRDYPLAEPSIFLTSEPLHHWHKQFWDHQAKWCIYAVGAAEIDFRFSILRQHTGQRHFGRGISGLKQVTGREHRNIQRYIVSVIAGAVSPQFLKAIRSILDFFYLAQSTLIDEDICTRITKSLKDFHDNKQAILDAKARRGESSDIQNWHIPKLEFLQSVVSNIRANGVAIQWSADATEHAHIEVVKDPSRTSNNREHESQICRYLDHADKLRQFNIATSLVEANIDFRSSLIRPQSLSETGNPKQVDTTAELLALAGMHSASPMTGSSEDELEATKHTAFHLARDPVGKRLSIEEAATQFQLPDLRAALGDYIHRMNLAAKTAGKSTCVTAIGGRRISAAQCNLSFRQVEVWHQLRLQTKTYHAPHHVLPAATVRAFPPSKEYPFGSRDSVIANVNQAKEWPLSGLGGHIVVELQMIFRIVPSVLNPEIPGGDRFLTYVKRFDVVPQTNCSVSGSRVLRGSFPDPASSLYILTRARRTDGTVIGDILPLDQIRAFVSLTPRFGAQADRRFTKDNSMVYSSEYFLNKYFNKELFFPLTLHVD</sequence>
<dbReference type="InterPro" id="IPR041078">
    <property type="entry name" value="Plavaka"/>
</dbReference>
<dbReference type="AlphaFoldDB" id="A0A0D2NCH1"/>
<gene>
    <name evidence="2" type="ORF">HYPSUDRAFT_71156</name>
</gene>
<evidence type="ECO:0000313" key="3">
    <source>
        <dbReference type="Proteomes" id="UP000054270"/>
    </source>
</evidence>
<evidence type="ECO:0000259" key="1">
    <source>
        <dbReference type="Pfam" id="PF20722"/>
    </source>
</evidence>
<dbReference type="Pfam" id="PF18759">
    <property type="entry name" value="Plavaka"/>
    <property type="match status" value="1"/>
</dbReference>
<accession>A0A0D2NCH1</accession>
<dbReference type="Proteomes" id="UP000054270">
    <property type="component" value="Unassembled WGS sequence"/>
</dbReference>
<dbReference type="Pfam" id="PF20722">
    <property type="entry name" value="DUF6830"/>
    <property type="match status" value="1"/>
</dbReference>
<proteinExistence type="predicted"/>
<name>A0A0D2NCH1_HYPSF</name>
<organism evidence="2 3">
    <name type="scientific">Hypholoma sublateritium (strain FD-334 SS-4)</name>
    <dbReference type="NCBI Taxonomy" id="945553"/>
    <lineage>
        <taxon>Eukaryota</taxon>
        <taxon>Fungi</taxon>
        <taxon>Dikarya</taxon>
        <taxon>Basidiomycota</taxon>
        <taxon>Agaricomycotina</taxon>
        <taxon>Agaricomycetes</taxon>
        <taxon>Agaricomycetidae</taxon>
        <taxon>Agaricales</taxon>
        <taxon>Agaricineae</taxon>
        <taxon>Strophariaceae</taxon>
        <taxon>Hypholoma</taxon>
    </lineage>
</organism>
<dbReference type="OMA" id="DICTRIT"/>
<dbReference type="EMBL" id="KN817615">
    <property type="protein sequence ID" value="KJA16789.1"/>
    <property type="molecule type" value="Genomic_DNA"/>
</dbReference>
<reference evidence="3" key="1">
    <citation type="submission" date="2014-04" db="EMBL/GenBank/DDBJ databases">
        <title>Evolutionary Origins and Diversification of the Mycorrhizal Mutualists.</title>
        <authorList>
            <consortium name="DOE Joint Genome Institute"/>
            <consortium name="Mycorrhizal Genomics Consortium"/>
            <person name="Kohler A."/>
            <person name="Kuo A."/>
            <person name="Nagy L.G."/>
            <person name="Floudas D."/>
            <person name="Copeland A."/>
            <person name="Barry K.W."/>
            <person name="Cichocki N."/>
            <person name="Veneault-Fourrey C."/>
            <person name="LaButti K."/>
            <person name="Lindquist E.A."/>
            <person name="Lipzen A."/>
            <person name="Lundell T."/>
            <person name="Morin E."/>
            <person name="Murat C."/>
            <person name="Riley R."/>
            <person name="Ohm R."/>
            <person name="Sun H."/>
            <person name="Tunlid A."/>
            <person name="Henrissat B."/>
            <person name="Grigoriev I.V."/>
            <person name="Hibbett D.S."/>
            <person name="Martin F."/>
        </authorList>
    </citation>
    <scope>NUCLEOTIDE SEQUENCE [LARGE SCALE GENOMIC DNA]</scope>
    <source>
        <strain evidence="3">FD-334 SS-4</strain>
    </source>
</reference>
<protein>
    <recommendedName>
        <fullName evidence="1">DUF6830 domain-containing protein</fullName>
    </recommendedName>
</protein>
<dbReference type="OrthoDB" id="3232986at2759"/>